<evidence type="ECO:0000313" key="3">
    <source>
        <dbReference type="EMBL" id="NGP88156.1"/>
    </source>
</evidence>
<dbReference type="GO" id="GO:0016052">
    <property type="term" value="P:carbohydrate catabolic process"/>
    <property type="evidence" value="ECO:0007669"/>
    <property type="project" value="InterPro"/>
</dbReference>
<dbReference type="Proteomes" id="UP000479132">
    <property type="component" value="Unassembled WGS sequence"/>
</dbReference>
<evidence type="ECO:0000259" key="2">
    <source>
        <dbReference type="Pfam" id="PF19313"/>
    </source>
</evidence>
<dbReference type="Gene3D" id="2.60.40.1190">
    <property type="match status" value="1"/>
</dbReference>
<gene>
    <name evidence="3" type="ORF">G3569_07305</name>
</gene>
<dbReference type="SUPFAM" id="SSF49344">
    <property type="entry name" value="CBD9-like"/>
    <property type="match status" value="1"/>
</dbReference>
<accession>A0A6M1SXL7</accession>
<feature type="domain" description="DUF5916" evidence="2">
    <location>
        <begin position="794"/>
        <end position="882"/>
    </location>
</feature>
<reference evidence="3 4" key="1">
    <citation type="submission" date="2020-02" db="EMBL/GenBank/DDBJ databases">
        <title>Aliifodinibius halophilus 2W32, complete genome.</title>
        <authorList>
            <person name="Li Y."/>
            <person name="Wu S."/>
        </authorList>
    </citation>
    <scope>NUCLEOTIDE SEQUENCE [LARGE SCALE GENOMIC DNA]</scope>
    <source>
        <strain evidence="3 4">2W32</strain>
    </source>
</reference>
<dbReference type="GO" id="GO:0030246">
    <property type="term" value="F:carbohydrate binding"/>
    <property type="evidence" value="ECO:0007669"/>
    <property type="project" value="InterPro"/>
</dbReference>
<evidence type="ECO:0000313" key="4">
    <source>
        <dbReference type="Proteomes" id="UP000479132"/>
    </source>
</evidence>
<dbReference type="InterPro" id="IPR010502">
    <property type="entry name" value="Carb-bd_dom_fam9"/>
</dbReference>
<name>A0A6M1SXL7_9BACT</name>
<feature type="domain" description="Carbohydrate-binding" evidence="1">
    <location>
        <begin position="43"/>
        <end position="198"/>
    </location>
</feature>
<feature type="domain" description="DUF5916" evidence="2">
    <location>
        <begin position="238"/>
        <end position="773"/>
    </location>
</feature>
<dbReference type="Pfam" id="PF19313">
    <property type="entry name" value="DUF5916"/>
    <property type="match status" value="2"/>
</dbReference>
<dbReference type="GO" id="GO:0004553">
    <property type="term" value="F:hydrolase activity, hydrolyzing O-glycosyl compounds"/>
    <property type="evidence" value="ECO:0007669"/>
    <property type="project" value="InterPro"/>
</dbReference>
<dbReference type="EMBL" id="JAALLS010000007">
    <property type="protein sequence ID" value="NGP88156.1"/>
    <property type="molecule type" value="Genomic_DNA"/>
</dbReference>
<organism evidence="3 4">
    <name type="scientific">Fodinibius halophilus</name>
    <dbReference type="NCBI Taxonomy" id="1736908"/>
    <lineage>
        <taxon>Bacteria</taxon>
        <taxon>Pseudomonadati</taxon>
        <taxon>Balneolota</taxon>
        <taxon>Balneolia</taxon>
        <taxon>Balneolales</taxon>
        <taxon>Balneolaceae</taxon>
        <taxon>Fodinibius</taxon>
    </lineage>
</organism>
<evidence type="ECO:0000259" key="1">
    <source>
        <dbReference type="Pfam" id="PF06452"/>
    </source>
</evidence>
<dbReference type="InterPro" id="IPR045670">
    <property type="entry name" value="DUF5916"/>
</dbReference>
<dbReference type="CDD" id="cd09618">
    <property type="entry name" value="CBM9_like_2"/>
    <property type="match status" value="1"/>
</dbReference>
<comment type="caution">
    <text evidence="3">The sequence shown here is derived from an EMBL/GenBank/DDBJ whole genome shotgun (WGS) entry which is preliminary data.</text>
</comment>
<proteinExistence type="predicted"/>
<protein>
    <submittedName>
        <fullName evidence="3">Carbohydrate binding family 9 domain-containing protein</fullName>
    </submittedName>
</protein>
<dbReference type="AlphaFoldDB" id="A0A6M1SXL7"/>
<dbReference type="Pfam" id="PF06452">
    <property type="entry name" value="CBM9_1"/>
    <property type="match status" value="1"/>
</dbReference>
<keyword evidence="4" id="KW-1185">Reference proteome</keyword>
<sequence>MFVITNLAWGQETTEESRNTETTNPSSLSLGALKISPQNEITLDGKLDENIWKNARIATDFTQRIPNDGAPASEKTEVQVVYSNDALYVGIRAFDSAMDSVAATLFRKDGAAYSDWVYVSIDSYSDNRTSFNFAVNPRGVQKDILIFNDSNEDKRWDAVWETKTTILENSWVAELRIPLSQLRFDTDKTEQSWGINFQRRLARKEEISFWSPTPQDASGLVSLYGELTGIKELPKINRLEITPYASSDLTKAPGDDKNPYYNANDWNGSIGADIKYSLTPDLTLTGTINPDFGQVEADPAVINLSAFETFFPEQRPFFLEGTDIFEFGRTKTHNTFGNPLVFYSRRIGRRPQGNASNSGIDPQYTDVPSQTTIASAAKLSGKTDNGFSLGILNAFTLREKAQFQTTTNTDGSVSVEPPTNYFVGRVKQDFDGGQTTVGAYGSAVNRSIRADYLSQSLHNSAYIAGLDFEHSWKDREWILSGTLSGISVNGSKEAIAATQRSSARYYNRVDADYLSVDPNKTNLSGYAGELSIGKFGGDHWRGSLTYSTVSPGYEVNDIGFENRADYHALSYFLSYQESSPELFRFYKLWAFAGHGWNYGGDLINNYYRTGAFFQLKNLWSFNYNAGFNGKSYLDRLSRGGPVAERAKDWNFNININSDQTRKVSFNIGTSHRSDVSGEFDHSYWTGLEIRPATFIQLSISPQFSIEKDTDQYVTSSEDPSAQNTYGNRYVFADIDKSTLSTSIRLDWTFTPSISLQTYVRPFITSGNFYNYKEFTAPYDYKFAVYGEDRGVIQKNNDVYTVDPDGAGTAPSFTFEEQDFNFKSIQTNAVFRWEYQPGSIFYLVWQQDQSHKSVHNDFRLGRDIKRLFDTKPTTVFLLKFSYWFGS</sequence>